<dbReference type="Proteomes" id="UP001174694">
    <property type="component" value="Unassembled WGS sequence"/>
</dbReference>
<dbReference type="EMBL" id="JANBVO010000008">
    <property type="protein sequence ID" value="KAJ9150416.1"/>
    <property type="molecule type" value="Genomic_DNA"/>
</dbReference>
<accession>A0AA38RIL6</accession>
<evidence type="ECO:0000313" key="3">
    <source>
        <dbReference type="Proteomes" id="UP001174694"/>
    </source>
</evidence>
<organism evidence="2 3">
    <name type="scientific">Pleurostoma richardsiae</name>
    <dbReference type="NCBI Taxonomy" id="41990"/>
    <lineage>
        <taxon>Eukaryota</taxon>
        <taxon>Fungi</taxon>
        <taxon>Dikarya</taxon>
        <taxon>Ascomycota</taxon>
        <taxon>Pezizomycotina</taxon>
        <taxon>Sordariomycetes</taxon>
        <taxon>Sordariomycetidae</taxon>
        <taxon>Calosphaeriales</taxon>
        <taxon>Pleurostomataceae</taxon>
        <taxon>Pleurostoma</taxon>
    </lineage>
</organism>
<evidence type="ECO:0000313" key="2">
    <source>
        <dbReference type="EMBL" id="KAJ9150416.1"/>
    </source>
</evidence>
<dbReference type="PANTHER" id="PTHR39475">
    <property type="entry name" value="CONIDIATION-SPECIFIC PROTEIN 6"/>
    <property type="match status" value="1"/>
</dbReference>
<feature type="compositionally biased region" description="Basic and acidic residues" evidence="1">
    <location>
        <begin position="129"/>
        <end position="140"/>
    </location>
</feature>
<dbReference type="PANTHER" id="PTHR39475:SF1">
    <property type="entry name" value="CONIDIATION-SPECIFIC PROTEIN 6"/>
    <property type="match status" value="1"/>
</dbReference>
<feature type="compositionally biased region" description="Polar residues" evidence="1">
    <location>
        <begin position="1"/>
        <end position="12"/>
    </location>
</feature>
<protein>
    <submittedName>
        <fullName evidence="2">Uncharacterized protein</fullName>
    </submittedName>
</protein>
<dbReference type="AlphaFoldDB" id="A0AA38RIL6"/>
<feature type="region of interest" description="Disordered" evidence="1">
    <location>
        <begin position="99"/>
        <end position="148"/>
    </location>
</feature>
<feature type="compositionally biased region" description="Basic and acidic residues" evidence="1">
    <location>
        <begin position="16"/>
        <end position="25"/>
    </location>
</feature>
<gene>
    <name evidence="2" type="ORF">NKR23_g3680</name>
</gene>
<reference evidence="2" key="1">
    <citation type="submission" date="2022-07" db="EMBL/GenBank/DDBJ databases">
        <title>Fungi with potential for degradation of polypropylene.</title>
        <authorList>
            <person name="Gostincar C."/>
        </authorList>
    </citation>
    <scope>NUCLEOTIDE SEQUENCE</scope>
    <source>
        <strain evidence="2">EXF-13308</strain>
    </source>
</reference>
<proteinExistence type="predicted"/>
<name>A0AA38RIL6_9PEZI</name>
<sequence>MSHQAGYSNVGSTKVYESDDQRKYGPSEIAATGAKHGVNTAGYKDQTGIMNELYSGDIGGRIKDRYKHEPGYAATMHGNKPSRGADVDARIQQEEEEMLEKKNAKIDSLPGKKNREGTLKSGLEAEFAAESRESWTEHSKRGANTGKN</sequence>
<feature type="region of interest" description="Disordered" evidence="1">
    <location>
        <begin position="1"/>
        <end position="31"/>
    </location>
</feature>
<comment type="caution">
    <text evidence="2">The sequence shown here is derived from an EMBL/GenBank/DDBJ whole genome shotgun (WGS) entry which is preliminary data.</text>
</comment>
<keyword evidence="3" id="KW-1185">Reference proteome</keyword>
<evidence type="ECO:0000256" key="1">
    <source>
        <dbReference type="SAM" id="MobiDB-lite"/>
    </source>
</evidence>